<accession>A0A9N9CMN4</accession>
<dbReference type="AlphaFoldDB" id="A0A9N9CMN4"/>
<proteinExistence type="inferred from homology"/>
<evidence type="ECO:0000256" key="2">
    <source>
        <dbReference type="ARBA" id="ARBA00022598"/>
    </source>
</evidence>
<keyword evidence="6" id="KW-1185">Reference proteome</keyword>
<dbReference type="OrthoDB" id="1898221at2759"/>
<dbReference type="Pfam" id="PF13193">
    <property type="entry name" value="AMP-binding_C"/>
    <property type="match status" value="1"/>
</dbReference>
<dbReference type="Gene3D" id="3.30.300.30">
    <property type="match status" value="1"/>
</dbReference>
<dbReference type="GO" id="GO:0016405">
    <property type="term" value="F:CoA-ligase activity"/>
    <property type="evidence" value="ECO:0007669"/>
    <property type="project" value="TreeGrafter"/>
</dbReference>
<keyword evidence="2" id="KW-0436">Ligase</keyword>
<dbReference type="SUPFAM" id="SSF56801">
    <property type="entry name" value="Acetyl-CoA synthetase-like"/>
    <property type="match status" value="1"/>
</dbReference>
<dbReference type="Proteomes" id="UP000789572">
    <property type="component" value="Unassembled WGS sequence"/>
</dbReference>
<gene>
    <name evidence="5" type="ORF">POCULU_LOCUS7685</name>
</gene>
<feature type="domain" description="AMP-dependent synthetase/ligase" evidence="3">
    <location>
        <begin position="34"/>
        <end position="388"/>
    </location>
</feature>
<feature type="domain" description="AMP-binding enzyme C-terminal" evidence="4">
    <location>
        <begin position="437"/>
        <end position="517"/>
    </location>
</feature>
<sequence length="540" mass="59595">MIFRSAFPDIEIPSLGVYQYATRNINGIDDSKPLIIDGVTGAEMTFGEFKRDSKRLAAGLQDKLGLKKGDVVAIFSPNQIDYAVVFFGIIAAGAIPTLANPLQTPNEFQAQFCDSTASIIITHPLFLATVFEVAKNCQFPLSKIFLFGGEEKDGIKPYTELLGDREAEPVVFTKKEIKEQPAFLCYSSGTTGRQKGVMTTHYNAVANCEQYKAFEEPKLNPNLVFMGLLPLFHIYGLFILSVSLSSGATIVILPKFDLTLFCTTIQKYKVNLAHVVPPIVLLLTKDPTARTFDFSSMQVFTCAAAPLGESLTKEFYDLYKVPVKQGYGLTETSPLTHIDITSNPTFGSVGNLIPNLEAKIISEDGKELGYHEHGELCVRGPNVMKGYWKNKEATDACFDSEGFFHTGDVATVARKYFIVDRLKELIKYKGFQIAPAELEALLLTHQCVADAAVIGVFVESEVTEYPVAYIHVKPGIEQTDELKKDIQKFVAENAAPCKKLRGGVVFVDKVPKSASGKILRRQLRDRVKDDLAKLNQLVGI</sequence>
<evidence type="ECO:0000313" key="6">
    <source>
        <dbReference type="Proteomes" id="UP000789572"/>
    </source>
</evidence>
<dbReference type="FunFam" id="3.40.50.12780:FF:000003">
    <property type="entry name" value="Long-chain-fatty-acid--CoA ligase FadD"/>
    <property type="match status" value="1"/>
</dbReference>
<dbReference type="PANTHER" id="PTHR24096">
    <property type="entry name" value="LONG-CHAIN-FATTY-ACID--COA LIGASE"/>
    <property type="match status" value="1"/>
</dbReference>
<reference evidence="5" key="1">
    <citation type="submission" date="2021-06" db="EMBL/GenBank/DDBJ databases">
        <authorList>
            <person name="Kallberg Y."/>
            <person name="Tangrot J."/>
            <person name="Rosling A."/>
        </authorList>
    </citation>
    <scope>NUCLEOTIDE SEQUENCE</scope>
    <source>
        <strain evidence="5">IA702</strain>
    </source>
</reference>
<dbReference type="EMBL" id="CAJVPJ010001842">
    <property type="protein sequence ID" value="CAG8605429.1"/>
    <property type="molecule type" value="Genomic_DNA"/>
</dbReference>
<dbReference type="Pfam" id="PF00501">
    <property type="entry name" value="AMP-binding"/>
    <property type="match status" value="1"/>
</dbReference>
<protein>
    <submittedName>
        <fullName evidence="5">3264_t:CDS:1</fullName>
    </submittedName>
</protein>
<dbReference type="InterPro" id="IPR025110">
    <property type="entry name" value="AMP-bd_C"/>
</dbReference>
<evidence type="ECO:0000259" key="3">
    <source>
        <dbReference type="Pfam" id="PF00501"/>
    </source>
</evidence>
<comment type="similarity">
    <text evidence="1">Belongs to the ATP-dependent AMP-binding enzyme family.</text>
</comment>
<name>A0A9N9CMN4_9GLOM</name>
<comment type="caution">
    <text evidence="5">The sequence shown here is derived from an EMBL/GenBank/DDBJ whole genome shotgun (WGS) entry which is preliminary data.</text>
</comment>
<dbReference type="Gene3D" id="3.40.50.980">
    <property type="match status" value="2"/>
</dbReference>
<organism evidence="5 6">
    <name type="scientific">Paraglomus occultum</name>
    <dbReference type="NCBI Taxonomy" id="144539"/>
    <lineage>
        <taxon>Eukaryota</taxon>
        <taxon>Fungi</taxon>
        <taxon>Fungi incertae sedis</taxon>
        <taxon>Mucoromycota</taxon>
        <taxon>Glomeromycotina</taxon>
        <taxon>Glomeromycetes</taxon>
        <taxon>Paraglomerales</taxon>
        <taxon>Paraglomeraceae</taxon>
        <taxon>Paraglomus</taxon>
    </lineage>
</organism>
<dbReference type="PANTHER" id="PTHR24096:SF149">
    <property type="entry name" value="AMP-BINDING DOMAIN-CONTAINING PROTEIN-RELATED"/>
    <property type="match status" value="1"/>
</dbReference>
<evidence type="ECO:0000259" key="4">
    <source>
        <dbReference type="Pfam" id="PF13193"/>
    </source>
</evidence>
<dbReference type="CDD" id="cd05911">
    <property type="entry name" value="Firefly_Luc_like"/>
    <property type="match status" value="1"/>
</dbReference>
<evidence type="ECO:0000313" key="5">
    <source>
        <dbReference type="EMBL" id="CAG8605429.1"/>
    </source>
</evidence>
<dbReference type="InterPro" id="IPR045851">
    <property type="entry name" value="AMP-bd_C_sf"/>
</dbReference>
<evidence type="ECO:0000256" key="1">
    <source>
        <dbReference type="ARBA" id="ARBA00006432"/>
    </source>
</evidence>
<dbReference type="InterPro" id="IPR000873">
    <property type="entry name" value="AMP-dep_synth/lig_dom"/>
</dbReference>
<dbReference type="Gene3D" id="2.30.38.10">
    <property type="entry name" value="Luciferase, Domain 3"/>
    <property type="match status" value="1"/>
</dbReference>